<dbReference type="AlphaFoldDB" id="A0A1G8RX19"/>
<dbReference type="RefSeq" id="WP_090714875.1">
    <property type="nucleotide sequence ID" value="NZ_CBCSKY010000032.1"/>
</dbReference>
<organism evidence="1 2">
    <name type="scientific">Paenibacillus typhae</name>
    <dbReference type="NCBI Taxonomy" id="1174501"/>
    <lineage>
        <taxon>Bacteria</taxon>
        <taxon>Bacillati</taxon>
        <taxon>Bacillota</taxon>
        <taxon>Bacilli</taxon>
        <taxon>Bacillales</taxon>
        <taxon>Paenibacillaceae</taxon>
        <taxon>Paenibacillus</taxon>
    </lineage>
</organism>
<accession>A0A1G8RX19</accession>
<sequence>MSEFSQSYHLLGSKENAIELINLAGEQGFVFEDNNRWTTFVILGDEFRPSDSIVESNKELLVHYVYAEDHGWSLSIFRQSTLIFKFECSWDETNIEDFDFDEEELIEMFGDGEVSSPSDEVFDLDVIRKLVQEAGNDSSDLEVLFTKDPEVIFAMESPCAYQIAEKLGILNYAWISADSIDMDDALYNNVIKV</sequence>
<gene>
    <name evidence="1" type="ORF">SAMN05216192_11367</name>
</gene>
<name>A0A1G8RX19_9BACL</name>
<evidence type="ECO:0000313" key="2">
    <source>
        <dbReference type="Proteomes" id="UP000199050"/>
    </source>
</evidence>
<dbReference type="Proteomes" id="UP000199050">
    <property type="component" value="Unassembled WGS sequence"/>
</dbReference>
<reference evidence="2" key="1">
    <citation type="submission" date="2016-10" db="EMBL/GenBank/DDBJ databases">
        <authorList>
            <person name="Varghese N."/>
            <person name="Submissions S."/>
        </authorList>
    </citation>
    <scope>NUCLEOTIDE SEQUENCE [LARGE SCALE GENOMIC DNA]</scope>
    <source>
        <strain evidence="2">CGMCC 1.11012</strain>
    </source>
</reference>
<keyword evidence="2" id="KW-1185">Reference proteome</keyword>
<evidence type="ECO:0000313" key="1">
    <source>
        <dbReference type="EMBL" id="SDJ20970.1"/>
    </source>
</evidence>
<dbReference type="EMBL" id="FNDX01000013">
    <property type="protein sequence ID" value="SDJ20970.1"/>
    <property type="molecule type" value="Genomic_DNA"/>
</dbReference>
<proteinExistence type="predicted"/>
<dbReference type="OrthoDB" id="2085873at2"/>
<protein>
    <submittedName>
        <fullName evidence="1">Uncharacterized protein</fullName>
    </submittedName>
</protein>